<keyword evidence="2" id="KW-1185">Reference proteome</keyword>
<comment type="caution">
    <text evidence="1">The sequence shown here is derived from an EMBL/GenBank/DDBJ whole genome shotgun (WGS) entry which is preliminary data.</text>
</comment>
<proteinExistence type="predicted"/>
<name>A0A941I7F3_9BURK</name>
<dbReference type="EMBL" id="JAGSPN010000007">
    <property type="protein sequence ID" value="MBR7782605.1"/>
    <property type="molecule type" value="Genomic_DNA"/>
</dbReference>
<evidence type="ECO:0000313" key="1">
    <source>
        <dbReference type="EMBL" id="MBR7782605.1"/>
    </source>
</evidence>
<reference evidence="1" key="1">
    <citation type="submission" date="2021-04" db="EMBL/GenBank/DDBJ databases">
        <title>novel species isolated from subtropical streams in China.</title>
        <authorList>
            <person name="Lu H."/>
        </authorList>
    </citation>
    <scope>NUCLEOTIDE SEQUENCE</scope>
    <source>
        <strain evidence="1">LFS511W</strain>
    </source>
</reference>
<dbReference type="AlphaFoldDB" id="A0A941I7F3"/>
<organism evidence="1 2">
    <name type="scientific">Undibacterium luofuense</name>
    <dbReference type="NCBI Taxonomy" id="2828733"/>
    <lineage>
        <taxon>Bacteria</taxon>
        <taxon>Pseudomonadati</taxon>
        <taxon>Pseudomonadota</taxon>
        <taxon>Betaproteobacteria</taxon>
        <taxon>Burkholderiales</taxon>
        <taxon>Oxalobacteraceae</taxon>
        <taxon>Undibacterium</taxon>
    </lineage>
</organism>
<accession>A0A941I7F3</accession>
<gene>
    <name evidence="1" type="ORF">KDM89_10645</name>
</gene>
<dbReference type="RefSeq" id="WP_212687920.1">
    <property type="nucleotide sequence ID" value="NZ_JAGSPN010000007.1"/>
</dbReference>
<protein>
    <submittedName>
        <fullName evidence="1">Inovirus-type Gp2 protein</fullName>
    </submittedName>
</protein>
<dbReference type="Proteomes" id="UP000680067">
    <property type="component" value="Unassembled WGS sequence"/>
</dbReference>
<evidence type="ECO:0000313" key="2">
    <source>
        <dbReference type="Proteomes" id="UP000680067"/>
    </source>
</evidence>
<sequence length="351" mass="40915">MFLENKVMHINLIEELLGIDTQNNEPQQMAASLSEVEQFLSHLSALKDEDLQNRKCQQWVSSQYQEFSKYLRLVAGLPNKYVYSPQLNVLIDLCRDLGVFKVYSMMSGPGREILRSYEFVENSLNQEMYHQLVWSLNCRFQTRSFKALLSARQRESRVRYQDYAKYINTLFEHNDRLIVIRIDLGYAVKQAVALNLDRASSDLDHLLANRRSNKLFDGMKGYIVKTELGVMKDIHFHALLFFNGSERHGGSHVYLAKEIGEYWKNEITKGAGVYWNSNAHIQDFVQQGTCGIGLIHWSDQEMRKNLLEKVLNYLLKNDQFFKPKGAERYKLLRRGQCAPMVTKKGRPRQLT</sequence>